<evidence type="ECO:0000259" key="10">
    <source>
        <dbReference type="PROSITE" id="PS50235"/>
    </source>
</evidence>
<dbReference type="PROSITE" id="PS00973">
    <property type="entry name" value="USP_2"/>
    <property type="match status" value="1"/>
</dbReference>
<evidence type="ECO:0000256" key="5">
    <source>
        <dbReference type="ARBA" id="ARBA00022786"/>
    </source>
</evidence>
<dbReference type="Pfam" id="PF00443">
    <property type="entry name" value="UCH"/>
    <property type="match status" value="1"/>
</dbReference>
<comment type="caution">
    <text evidence="11">The sequence shown here is derived from an EMBL/GenBank/DDBJ whole genome shotgun (WGS) entry which is preliminary data.</text>
</comment>
<evidence type="ECO:0000256" key="2">
    <source>
        <dbReference type="ARBA" id="ARBA00009085"/>
    </source>
</evidence>
<dbReference type="PROSITE" id="PS00972">
    <property type="entry name" value="USP_1"/>
    <property type="match status" value="1"/>
</dbReference>
<feature type="domain" description="USP" evidence="10">
    <location>
        <begin position="209"/>
        <end position="513"/>
    </location>
</feature>
<dbReference type="PANTHER" id="PTHR24006:SF644">
    <property type="entry name" value="UBIQUITIN CARBOXYL-TERMINAL HYDROLASE 7"/>
    <property type="match status" value="1"/>
</dbReference>
<name>A0A9P6XCC2_RHIOR</name>
<dbReference type="InterPro" id="IPR008974">
    <property type="entry name" value="TRAF-like"/>
</dbReference>
<dbReference type="SUPFAM" id="SSF49599">
    <property type="entry name" value="TRAF domain-like"/>
    <property type="match status" value="1"/>
</dbReference>
<keyword evidence="5" id="KW-0833">Ubl conjugation pathway</keyword>
<gene>
    <name evidence="11" type="ORF">G6F64_004651</name>
</gene>
<dbReference type="GO" id="GO:0004843">
    <property type="term" value="F:cysteine-type deubiquitinase activity"/>
    <property type="evidence" value="ECO:0007669"/>
    <property type="project" value="UniProtKB-EC"/>
</dbReference>
<dbReference type="Pfam" id="PF22486">
    <property type="entry name" value="MATH_2"/>
    <property type="match status" value="1"/>
</dbReference>
<evidence type="ECO:0000313" key="11">
    <source>
        <dbReference type="EMBL" id="KAG1310311.1"/>
    </source>
</evidence>
<dbReference type="GO" id="GO:0016579">
    <property type="term" value="P:protein deubiquitination"/>
    <property type="evidence" value="ECO:0007669"/>
    <property type="project" value="InterPro"/>
</dbReference>
<dbReference type="SMART" id="SM00061">
    <property type="entry name" value="MATH"/>
    <property type="match status" value="1"/>
</dbReference>
<keyword evidence="6" id="KW-0378">Hydrolase</keyword>
<proteinExistence type="inferred from homology"/>
<evidence type="ECO:0000256" key="8">
    <source>
        <dbReference type="SAM" id="MobiDB-lite"/>
    </source>
</evidence>
<dbReference type="FunFam" id="3.90.70.10:FF:000044">
    <property type="entry name" value="Ubiquitin carboxyl-terminal hydrolase 13"/>
    <property type="match status" value="1"/>
</dbReference>
<dbReference type="SUPFAM" id="SSF54001">
    <property type="entry name" value="Cysteine proteinases"/>
    <property type="match status" value="1"/>
</dbReference>
<dbReference type="GO" id="GO:0006508">
    <property type="term" value="P:proteolysis"/>
    <property type="evidence" value="ECO:0007669"/>
    <property type="project" value="UniProtKB-KW"/>
</dbReference>
<dbReference type="InterPro" id="IPR050164">
    <property type="entry name" value="Peptidase_C19"/>
</dbReference>
<feature type="domain" description="MATH" evidence="9">
    <location>
        <begin position="61"/>
        <end position="183"/>
    </location>
</feature>
<dbReference type="InterPro" id="IPR018200">
    <property type="entry name" value="USP_CS"/>
</dbReference>
<reference evidence="11" key="1">
    <citation type="journal article" date="2020" name="Microb. Genom.">
        <title>Genetic diversity of clinical and environmental Mucorales isolates obtained from an investigation of mucormycosis cases among solid organ transplant recipients.</title>
        <authorList>
            <person name="Nguyen M.H."/>
            <person name="Kaul D."/>
            <person name="Muto C."/>
            <person name="Cheng S.J."/>
            <person name="Richter R.A."/>
            <person name="Bruno V.M."/>
            <person name="Liu G."/>
            <person name="Beyhan S."/>
            <person name="Sundermann A.J."/>
            <person name="Mounaud S."/>
            <person name="Pasculle A.W."/>
            <person name="Nierman W.C."/>
            <person name="Driscoll E."/>
            <person name="Cumbie R."/>
            <person name="Clancy C.J."/>
            <person name="Dupont C.L."/>
        </authorList>
    </citation>
    <scope>NUCLEOTIDE SEQUENCE</scope>
    <source>
        <strain evidence="11">GL11</strain>
    </source>
</reference>
<dbReference type="InterPro" id="IPR038765">
    <property type="entry name" value="Papain-like_cys_pep_sf"/>
</dbReference>
<dbReference type="InterPro" id="IPR028889">
    <property type="entry name" value="USP"/>
</dbReference>
<evidence type="ECO:0000313" key="12">
    <source>
        <dbReference type="Proteomes" id="UP000716291"/>
    </source>
</evidence>
<feature type="region of interest" description="Disordered" evidence="8">
    <location>
        <begin position="1"/>
        <end position="36"/>
    </location>
</feature>
<keyword evidence="7" id="KW-0788">Thiol protease</keyword>
<dbReference type="EMBL" id="JAANQT010000524">
    <property type="protein sequence ID" value="KAG1310311.1"/>
    <property type="molecule type" value="Genomic_DNA"/>
</dbReference>
<accession>A0A9P6XCC2</accession>
<evidence type="ECO:0000256" key="6">
    <source>
        <dbReference type="ARBA" id="ARBA00022801"/>
    </source>
</evidence>
<sequence length="1105" mass="127472">MNEDQQQPPVLEKPLSPPPYDNDKVMTEAEIPPPPSLSVIEDYEEIAKKDMPPIEEETIEFKCVHWNVTDWNKLDHRVLGPVFQAGGHDWNVLMFPRGNNQSKAVSIYLDLTNAKSTIQPEEYACAQFIICLSKPSDPTRFVSLTAHHRFTSEESDWGFTSFVSFENLQNYIEQESVRVTVILRVVKDATGILWHNFVNYDSKKVTGYVGLQNQGATCYMNSLFQSLYFTNSFRKAVYQIPTENDQPTKSIALALQRVFYNLQFLDTAVGTTELTKSFGWDSLEAFRQHDVQEFNRVLQDNLEIKMKASRMKSYIKCINVDYESSRSEDYYDIQLNVKGCKNLEDSFKDYITEETLEGENKYMAEGYGLQDAKKGVIFESFPPVLHLQLKRFEYDMMRDMMVKINDRHEFPLEIDLEPYLAANADRSGSHNYVLHGVLVHSGDLTGGHYFAFVKPEKNGKWFKFDDDRVIPATLKEVLEENYGGEQTGMQGLNMRGRLMNRFTNAYMLVYIRECMMDEILSPVTETDIPKHLITRIEEEKRILEIKRKEKEEQMYYMKTLLATSESFKANRGFDFADFDERSAPQNGILVSRVRKDQTFGAFKADIAKWRGIAENEFRLWLLVNRQNRTVRLDMPIPDEEVNSTLDEVRQRYATNQATLRFYLEEASFHENDVPVFPPSPQVGSPFALIFIKAFSPEYQSLQGMGHIYAPKDAKIQSLVGKLKEIARLEESNDILVYEEIKPSMVDRIDLNITFTQAELQDGDILCVQRNLTTEEQETILQNGGQVTVDKYLEYELGKLLVTFAPRFEDDESPELELLLHRDMNYEQVAACLAGELKVSPDRLRVINPYYQGKVPQKRFDGQKLGKVLSSGFNNNQGGGRFRLLYEKLEMSLDEIESKCMVTVTVCTPTLKDQQVVELLLSKESTMKDLLEALVAKDVSFESQSGTRRVRIFDTLHGKFHQEYDELSWKAAVSERPFLKVYAEEVPEEEMNMVEQDCFIDVFHFQRITNHTHSVPFKFVLKAGEKLEDTKKRLQARTGLEDKEWNKVKINIVSEDELEVNLVSDDQEALFTASRPYQQGDRIGLDYIDKSTKMDRNGSGAIFIRG</sequence>
<dbReference type="GO" id="GO:0005829">
    <property type="term" value="C:cytosol"/>
    <property type="evidence" value="ECO:0007669"/>
    <property type="project" value="TreeGrafter"/>
</dbReference>
<protein>
    <recommendedName>
        <fullName evidence="3">ubiquitinyl hydrolase 1</fullName>
        <ecNumber evidence="3">3.4.19.12</ecNumber>
    </recommendedName>
</protein>
<dbReference type="Proteomes" id="UP000716291">
    <property type="component" value="Unassembled WGS sequence"/>
</dbReference>
<dbReference type="InterPro" id="IPR002083">
    <property type="entry name" value="MATH/TRAF_dom"/>
</dbReference>
<evidence type="ECO:0000256" key="4">
    <source>
        <dbReference type="ARBA" id="ARBA00022670"/>
    </source>
</evidence>
<evidence type="ECO:0000256" key="3">
    <source>
        <dbReference type="ARBA" id="ARBA00012759"/>
    </source>
</evidence>
<dbReference type="GO" id="GO:0031647">
    <property type="term" value="P:regulation of protein stability"/>
    <property type="evidence" value="ECO:0007669"/>
    <property type="project" value="TreeGrafter"/>
</dbReference>
<dbReference type="PROSITE" id="PS50144">
    <property type="entry name" value="MATH"/>
    <property type="match status" value="1"/>
</dbReference>
<keyword evidence="4" id="KW-0645">Protease</keyword>
<dbReference type="Gene3D" id="3.10.20.90">
    <property type="entry name" value="Phosphatidylinositol 3-kinase Catalytic Subunit, Chain A, domain 1"/>
    <property type="match status" value="2"/>
</dbReference>
<evidence type="ECO:0000256" key="7">
    <source>
        <dbReference type="ARBA" id="ARBA00022807"/>
    </source>
</evidence>
<dbReference type="EC" id="3.4.19.12" evidence="3"/>
<dbReference type="InterPro" id="IPR029346">
    <property type="entry name" value="USP_C"/>
</dbReference>
<comment type="similarity">
    <text evidence="2">Belongs to the peptidase C19 family.</text>
</comment>
<dbReference type="PROSITE" id="PS50235">
    <property type="entry name" value="USP_3"/>
    <property type="match status" value="1"/>
</dbReference>
<comment type="catalytic activity">
    <reaction evidence="1">
        <text>Thiol-dependent hydrolysis of ester, thioester, amide, peptide and isopeptide bonds formed by the C-terminal Gly of ubiquitin (a 76-residue protein attached to proteins as an intracellular targeting signal).</text>
        <dbReference type="EC" id="3.4.19.12"/>
    </reaction>
</comment>
<organism evidence="11 12">
    <name type="scientific">Rhizopus oryzae</name>
    <name type="common">Mucormycosis agent</name>
    <name type="synonym">Rhizopus arrhizus var. delemar</name>
    <dbReference type="NCBI Taxonomy" id="64495"/>
    <lineage>
        <taxon>Eukaryota</taxon>
        <taxon>Fungi</taxon>
        <taxon>Fungi incertae sedis</taxon>
        <taxon>Mucoromycota</taxon>
        <taxon>Mucoromycotina</taxon>
        <taxon>Mucoromycetes</taxon>
        <taxon>Mucorales</taxon>
        <taxon>Mucorineae</taxon>
        <taxon>Rhizopodaceae</taxon>
        <taxon>Rhizopus</taxon>
    </lineage>
</organism>
<evidence type="ECO:0000256" key="1">
    <source>
        <dbReference type="ARBA" id="ARBA00000707"/>
    </source>
</evidence>
<dbReference type="Gene3D" id="2.60.210.10">
    <property type="entry name" value="Apoptosis, Tumor Necrosis Factor Receptor Associated Protein 2, Chain A"/>
    <property type="match status" value="1"/>
</dbReference>
<dbReference type="GO" id="GO:0005634">
    <property type="term" value="C:nucleus"/>
    <property type="evidence" value="ECO:0007669"/>
    <property type="project" value="TreeGrafter"/>
</dbReference>
<dbReference type="PANTHER" id="PTHR24006">
    <property type="entry name" value="UBIQUITIN CARBOXYL-TERMINAL HYDROLASE"/>
    <property type="match status" value="1"/>
</dbReference>
<dbReference type="CDD" id="cd02659">
    <property type="entry name" value="peptidase_C19C"/>
    <property type="match status" value="1"/>
</dbReference>
<keyword evidence="12" id="KW-1185">Reference proteome</keyword>
<dbReference type="InterPro" id="IPR024729">
    <property type="entry name" value="USP7_ICP0-binding_dom"/>
</dbReference>
<dbReference type="Pfam" id="PF12436">
    <property type="entry name" value="USP7_ICP0_bdg"/>
    <property type="match status" value="1"/>
</dbReference>
<dbReference type="InterPro" id="IPR001394">
    <property type="entry name" value="Peptidase_C19_UCH"/>
</dbReference>
<dbReference type="Gene3D" id="3.90.70.10">
    <property type="entry name" value="Cysteine proteinases"/>
    <property type="match status" value="1"/>
</dbReference>
<dbReference type="AlphaFoldDB" id="A0A9P6XCC2"/>
<evidence type="ECO:0000259" key="9">
    <source>
        <dbReference type="PROSITE" id="PS50144"/>
    </source>
</evidence>
<dbReference type="Pfam" id="PF14533">
    <property type="entry name" value="USP7_C2"/>
    <property type="match status" value="1"/>
</dbReference>